<dbReference type="SUPFAM" id="SSF55486">
    <property type="entry name" value="Metalloproteases ('zincins'), catalytic domain"/>
    <property type="match status" value="1"/>
</dbReference>
<evidence type="ECO:0000256" key="1">
    <source>
        <dbReference type="ARBA" id="ARBA00009388"/>
    </source>
</evidence>
<keyword evidence="5" id="KW-0378">Hydrolase</keyword>
<evidence type="ECO:0000259" key="9">
    <source>
        <dbReference type="PROSITE" id="PS51829"/>
    </source>
</evidence>
<feature type="signal peptide" evidence="8">
    <location>
        <begin position="1"/>
        <end position="22"/>
    </location>
</feature>
<dbReference type="InterPro" id="IPR001570">
    <property type="entry name" value="Peptidase_M4_C_domain"/>
</dbReference>
<dbReference type="SUPFAM" id="SSF49785">
    <property type="entry name" value="Galactose-binding domain-like"/>
    <property type="match status" value="1"/>
</dbReference>
<evidence type="ECO:0000256" key="3">
    <source>
        <dbReference type="ARBA" id="ARBA00022723"/>
    </source>
</evidence>
<dbReference type="EMBL" id="BAAALS010000043">
    <property type="protein sequence ID" value="GAA1775512.1"/>
    <property type="molecule type" value="Genomic_DNA"/>
</dbReference>
<dbReference type="InterPro" id="IPR013856">
    <property type="entry name" value="Peptidase_M4_domain"/>
</dbReference>
<reference evidence="10 11" key="1">
    <citation type="journal article" date="2019" name="Int. J. Syst. Evol. Microbiol.">
        <title>The Global Catalogue of Microorganisms (GCM) 10K type strain sequencing project: providing services to taxonomists for standard genome sequencing and annotation.</title>
        <authorList>
            <consortium name="The Broad Institute Genomics Platform"/>
            <consortium name="The Broad Institute Genome Sequencing Center for Infectious Disease"/>
            <person name="Wu L."/>
            <person name="Ma J."/>
        </authorList>
    </citation>
    <scope>NUCLEOTIDE SEQUENCE [LARGE SCALE GENOMIC DNA]</scope>
    <source>
        <strain evidence="10 11">JCM 13249</strain>
    </source>
</reference>
<evidence type="ECO:0000256" key="2">
    <source>
        <dbReference type="ARBA" id="ARBA00022670"/>
    </source>
</evidence>
<evidence type="ECO:0000256" key="8">
    <source>
        <dbReference type="SAM" id="SignalP"/>
    </source>
</evidence>
<keyword evidence="6" id="KW-0862">Zinc</keyword>
<evidence type="ECO:0000256" key="6">
    <source>
        <dbReference type="ARBA" id="ARBA00022833"/>
    </source>
</evidence>
<evidence type="ECO:0000256" key="4">
    <source>
        <dbReference type="ARBA" id="ARBA00022729"/>
    </source>
</evidence>
<dbReference type="InterPro" id="IPR023612">
    <property type="entry name" value="Peptidase_M4"/>
</dbReference>
<evidence type="ECO:0000313" key="11">
    <source>
        <dbReference type="Proteomes" id="UP001500655"/>
    </source>
</evidence>
<organism evidence="10 11">
    <name type="scientific">Luedemannella helvata</name>
    <dbReference type="NCBI Taxonomy" id="349315"/>
    <lineage>
        <taxon>Bacteria</taxon>
        <taxon>Bacillati</taxon>
        <taxon>Actinomycetota</taxon>
        <taxon>Actinomycetes</taxon>
        <taxon>Micromonosporales</taxon>
        <taxon>Micromonosporaceae</taxon>
        <taxon>Luedemannella</taxon>
    </lineage>
</organism>
<name>A0ABN2L566_9ACTN</name>
<proteinExistence type="inferred from homology"/>
<comment type="similarity">
    <text evidence="1">Belongs to the peptidase M4 family.</text>
</comment>
<dbReference type="InterPro" id="IPR002884">
    <property type="entry name" value="P_dom"/>
</dbReference>
<dbReference type="Pfam" id="PF01447">
    <property type="entry name" value="Peptidase_M4"/>
    <property type="match status" value="1"/>
</dbReference>
<keyword evidence="3" id="KW-0479">Metal-binding</keyword>
<dbReference type="Gene3D" id="2.60.120.260">
    <property type="entry name" value="Galactose-binding domain-like"/>
    <property type="match status" value="1"/>
</dbReference>
<dbReference type="InterPro" id="IPR008979">
    <property type="entry name" value="Galactose-bd-like_sf"/>
</dbReference>
<comment type="caution">
    <text evidence="10">The sequence shown here is derived from an EMBL/GenBank/DDBJ whole genome shotgun (WGS) entry which is preliminary data.</text>
</comment>
<dbReference type="RefSeq" id="WP_344088025.1">
    <property type="nucleotide sequence ID" value="NZ_BAAALS010000043.1"/>
</dbReference>
<dbReference type="Pfam" id="PF01483">
    <property type="entry name" value="P_proprotein"/>
    <property type="match status" value="1"/>
</dbReference>
<feature type="domain" description="P/Homo B" evidence="9">
    <location>
        <begin position="627"/>
        <end position="749"/>
    </location>
</feature>
<accession>A0ABN2L566</accession>
<keyword evidence="11" id="KW-1185">Reference proteome</keyword>
<protein>
    <submittedName>
        <fullName evidence="10">M4 family metallopeptidase</fullName>
    </submittedName>
</protein>
<evidence type="ECO:0000256" key="5">
    <source>
        <dbReference type="ARBA" id="ARBA00022801"/>
    </source>
</evidence>
<dbReference type="Pfam" id="PF02868">
    <property type="entry name" value="Peptidase_M4_C"/>
    <property type="match status" value="1"/>
</dbReference>
<dbReference type="InterPro" id="IPR050728">
    <property type="entry name" value="Zinc_Metalloprotease_M4"/>
</dbReference>
<keyword evidence="2" id="KW-0645">Protease</keyword>
<evidence type="ECO:0000313" key="10">
    <source>
        <dbReference type="EMBL" id="GAA1775512.1"/>
    </source>
</evidence>
<dbReference type="PANTHER" id="PTHR33794">
    <property type="entry name" value="BACILLOLYSIN"/>
    <property type="match status" value="1"/>
</dbReference>
<dbReference type="PANTHER" id="PTHR33794:SF1">
    <property type="entry name" value="BACILLOLYSIN"/>
    <property type="match status" value="1"/>
</dbReference>
<dbReference type="Gene3D" id="3.10.170.10">
    <property type="match status" value="1"/>
</dbReference>
<dbReference type="Gene3D" id="1.10.390.10">
    <property type="entry name" value="Neutral Protease Domain 2"/>
    <property type="match status" value="1"/>
</dbReference>
<gene>
    <name evidence="10" type="ORF">GCM10009681_53820</name>
</gene>
<dbReference type="Gene3D" id="3.10.450.490">
    <property type="match status" value="1"/>
</dbReference>
<sequence length="749" mass="75301">MTRHTVLPAALALLASAFVAVAAAAATAAPRAAQAVPGPLAAPGIDRAGDPAAAAAVAHLARAAGAKAVHRGAGDTLIRKGVTVGGNGAHFISYARTYEGLPVIGGDAVVVTDAAGTVTSTAAAQTEAIAVGTTPKVSAATAAAVARKRLATVASAGAPTLSVLAWGTPALVWETVVEGTAANGRPSKLHVYVDALTGKVRDSYDEVREGTGNGYYYGSVSITTSGSGSSYSMTDTTRPGMRCGGQNGSAYTGTDDAWGNGSGTNLETACVDALYTAQKEWDMLSAWLGRTGFTSSGGGVPIRVGLNDVNAYWNGSYVNFGHNQANTGQATSADVVGHELGHAIFQYTPGGAGSSNENGGLNEATGDIFGALTEAYINSPLDPPDYQVGEEINLVGSGPIRYMYQPSLAGDPNCYSSSIPTTEVHAAAGPLNHWFYLLAEGSAPGGGKPNSPTCNSSSVTGIGLQTAGKIYYNAMLAKTSTWRYINVRVATLNAAKTLYPGSCTQFNAVLAAWNAVSVPAQSGEPTCSTATNDFSVAVSPTSGSVTAGSSATTTVSTATTAGSAQSVTLTAAGLPTGATATFSPSSVTSGGSATLTIATSSSTPNGTYPITVSGTGAVTRSATYTLTVTGGTGGSCAGTNGTDVSIPDAGSVVYSDITISGCGRAPSASSTVAVNIVHTYRGDLVVDLIAPDGSAYRLKNSSGTDSADNVNTTYTVNVSGETANGTWRLRVQDVYSQDTGYINTWTLTL</sequence>
<dbReference type="InterPro" id="IPR027268">
    <property type="entry name" value="Peptidase_M4/M1_CTD_sf"/>
</dbReference>
<dbReference type="CDD" id="cd09597">
    <property type="entry name" value="M4_TLP"/>
    <property type="match status" value="1"/>
</dbReference>
<dbReference type="Proteomes" id="UP001500655">
    <property type="component" value="Unassembled WGS sequence"/>
</dbReference>
<dbReference type="PROSITE" id="PS51829">
    <property type="entry name" value="P_HOMO_B"/>
    <property type="match status" value="1"/>
</dbReference>
<dbReference type="Pfam" id="PF07504">
    <property type="entry name" value="FTP"/>
    <property type="match status" value="1"/>
</dbReference>
<evidence type="ECO:0000256" key="7">
    <source>
        <dbReference type="ARBA" id="ARBA00023049"/>
    </source>
</evidence>
<dbReference type="PRINTS" id="PR00730">
    <property type="entry name" value="THERMOLYSIN"/>
</dbReference>
<feature type="chain" id="PRO_5045861958" evidence="8">
    <location>
        <begin position="23"/>
        <end position="749"/>
    </location>
</feature>
<keyword evidence="4 8" id="KW-0732">Signal</keyword>
<keyword evidence="7" id="KW-0482">Metalloprotease</keyword>
<dbReference type="InterPro" id="IPR011096">
    <property type="entry name" value="FTP_domain"/>
</dbReference>